<keyword evidence="1" id="KW-1185">Reference proteome</keyword>
<dbReference type="Proteomes" id="UP000887569">
    <property type="component" value="Unplaced"/>
</dbReference>
<dbReference type="WBParaSite" id="PgR019_g043_t01">
    <property type="protein sequence ID" value="PgR019_g043_t01"/>
    <property type="gene ID" value="PgR019_g043"/>
</dbReference>
<accession>A0A915AX74</accession>
<protein>
    <submittedName>
        <fullName evidence="2">Uncharacterized protein</fullName>
    </submittedName>
</protein>
<evidence type="ECO:0000313" key="2">
    <source>
        <dbReference type="WBParaSite" id="PgR019_g043_t01"/>
    </source>
</evidence>
<reference evidence="2" key="1">
    <citation type="submission" date="2022-11" db="UniProtKB">
        <authorList>
            <consortium name="WormBaseParasite"/>
        </authorList>
    </citation>
    <scope>IDENTIFICATION</scope>
</reference>
<proteinExistence type="predicted"/>
<organism evidence="1 2">
    <name type="scientific">Parascaris univalens</name>
    <name type="common">Nematode worm</name>
    <dbReference type="NCBI Taxonomy" id="6257"/>
    <lineage>
        <taxon>Eukaryota</taxon>
        <taxon>Metazoa</taxon>
        <taxon>Ecdysozoa</taxon>
        <taxon>Nematoda</taxon>
        <taxon>Chromadorea</taxon>
        <taxon>Rhabditida</taxon>
        <taxon>Spirurina</taxon>
        <taxon>Ascaridomorpha</taxon>
        <taxon>Ascaridoidea</taxon>
        <taxon>Ascarididae</taxon>
        <taxon>Parascaris</taxon>
    </lineage>
</organism>
<name>A0A915AX74_PARUN</name>
<dbReference type="AlphaFoldDB" id="A0A915AX74"/>
<sequence>MANEMDDETSQLWILRHLRLLLNDIEDSILSSFILHQDCTQLRNFVNGYGKRRALYILVKRTHTSGATSTLLPHATGTDKEQKAWKAPAPATVKKAMGKKLTTTKRKKKVARNVNSTEVEPTKDEQVIAEKSANALQDETAPQVTLFWCETQVPTNSNEFVFIVTKTEASTNVGFDQLFHIGICNKGDMYWRLINLAIAIFGCEVDGYLKVDLLLLFCNAGFRWNDSSCKLKNFIIESIGLLYADCRKKEETDAISLPNMQTLLRPRIEAFSHSLLVLLLLSLDCSDSSVSHLYLRYIAITFNTY</sequence>
<evidence type="ECO:0000313" key="1">
    <source>
        <dbReference type="Proteomes" id="UP000887569"/>
    </source>
</evidence>